<comment type="caution">
    <text evidence="1">The sequence shown here is derived from an EMBL/GenBank/DDBJ whole genome shotgun (WGS) entry which is preliminary data.</text>
</comment>
<dbReference type="EMBL" id="CM023474">
    <property type="protein sequence ID" value="KAH7949967.1"/>
    <property type="molecule type" value="Genomic_DNA"/>
</dbReference>
<keyword evidence="2" id="KW-1185">Reference proteome</keyword>
<organism evidence="1 2">
    <name type="scientific">Dermacentor silvarum</name>
    <name type="common">Tick</name>
    <dbReference type="NCBI Taxonomy" id="543639"/>
    <lineage>
        <taxon>Eukaryota</taxon>
        <taxon>Metazoa</taxon>
        <taxon>Ecdysozoa</taxon>
        <taxon>Arthropoda</taxon>
        <taxon>Chelicerata</taxon>
        <taxon>Arachnida</taxon>
        <taxon>Acari</taxon>
        <taxon>Parasitiformes</taxon>
        <taxon>Ixodida</taxon>
        <taxon>Ixodoidea</taxon>
        <taxon>Ixodidae</taxon>
        <taxon>Rhipicephalinae</taxon>
        <taxon>Dermacentor</taxon>
    </lineage>
</organism>
<gene>
    <name evidence="1" type="ORF">HPB49_017811</name>
</gene>
<protein>
    <submittedName>
        <fullName evidence="1">Uncharacterized protein</fullName>
    </submittedName>
</protein>
<proteinExistence type="predicted"/>
<name>A0ACB8CSJ7_DERSI</name>
<sequence>MTGLFGDTIAMALVAIGSVLLALLIWLLMRKYNREHPRNVEPSRIATPGTRTPETTATILGPCNKRNEYPSITGVGVTKQASEELDKKSKETPADKQADKPEDKTVADKEGAEAEAQGHGSKNREGSPGIPESLEQNKEKQPKGEPLKKKSKKPDQLPPPIPDSGSIFFSGSSKHKSKQPKRSKPGGAQPDTAIATRGAGAVAPTAPPEGVTQEPTSDTTSPASPKPSQAEASAPQASQLGAKSHTVAIVDRDPTSDTHDLDDSTLQKLRKEVLMRRASHASMHSTRLRPVVESPKVPAELDIFSEEHSAASIARATTVREKQYHSGHKQTRKRKSSSSRPASTVPVDVAFAGSKSECTAPSDLDNFSEEHASASVIETTSQLQKSKQGGKHKHKRKHKQAASTSCPQETSSPPVAATGTTATAALPTGNLDESTVQELRRDISKRRASHVSVRSLRQVADAAKVPAELDIFSEQHSTESNVPAGCVRVKLMPISTIPDTADAGPAPQTGDLDEHTLQQLRQDLMKRRASHASMHSVRSMRAPAKESASPKVPAEHDIFSEQRSSESNAPAGCVRVKLMPISTIPDNPDVGPAPDTGDLDEHTVRQLRQDLMKRRASHASMHSVRSIRAPPKESASPKVPAELDIFSEQHSSIGGNDDRQKKKEKGMKIFSEQPSPE</sequence>
<reference evidence="1" key="1">
    <citation type="submission" date="2020-05" db="EMBL/GenBank/DDBJ databases">
        <title>Large-scale comparative analyses of tick genomes elucidate their genetic diversity and vector capacities.</title>
        <authorList>
            <person name="Jia N."/>
            <person name="Wang J."/>
            <person name="Shi W."/>
            <person name="Du L."/>
            <person name="Sun Y."/>
            <person name="Zhan W."/>
            <person name="Jiang J."/>
            <person name="Wang Q."/>
            <person name="Zhang B."/>
            <person name="Ji P."/>
            <person name="Sakyi L.B."/>
            <person name="Cui X."/>
            <person name="Yuan T."/>
            <person name="Jiang B."/>
            <person name="Yang W."/>
            <person name="Lam T.T.-Y."/>
            <person name="Chang Q."/>
            <person name="Ding S."/>
            <person name="Wang X."/>
            <person name="Zhu J."/>
            <person name="Ruan X."/>
            <person name="Zhao L."/>
            <person name="Wei J."/>
            <person name="Que T."/>
            <person name="Du C."/>
            <person name="Cheng J."/>
            <person name="Dai P."/>
            <person name="Han X."/>
            <person name="Huang E."/>
            <person name="Gao Y."/>
            <person name="Liu J."/>
            <person name="Shao H."/>
            <person name="Ye R."/>
            <person name="Li L."/>
            <person name="Wei W."/>
            <person name="Wang X."/>
            <person name="Wang C."/>
            <person name="Yang T."/>
            <person name="Huo Q."/>
            <person name="Li W."/>
            <person name="Guo W."/>
            <person name="Chen H."/>
            <person name="Zhou L."/>
            <person name="Ni X."/>
            <person name="Tian J."/>
            <person name="Zhou Y."/>
            <person name="Sheng Y."/>
            <person name="Liu T."/>
            <person name="Pan Y."/>
            <person name="Xia L."/>
            <person name="Li J."/>
            <person name="Zhao F."/>
            <person name="Cao W."/>
        </authorList>
    </citation>
    <scope>NUCLEOTIDE SEQUENCE</scope>
    <source>
        <strain evidence="1">Dsil-2018</strain>
    </source>
</reference>
<dbReference type="Proteomes" id="UP000821865">
    <property type="component" value="Chromosome 5"/>
</dbReference>
<evidence type="ECO:0000313" key="2">
    <source>
        <dbReference type="Proteomes" id="UP000821865"/>
    </source>
</evidence>
<accession>A0ACB8CSJ7</accession>
<evidence type="ECO:0000313" key="1">
    <source>
        <dbReference type="EMBL" id="KAH7949967.1"/>
    </source>
</evidence>